<protein>
    <recommendedName>
        <fullName evidence="3 8">ubiquitinyl hydrolase 1</fullName>
        <ecNumber evidence="3 8">3.4.19.12</ecNumber>
    </recommendedName>
</protein>
<keyword evidence="4 8" id="KW-0645">Protease</keyword>
<feature type="domain" description="UCH catalytic" evidence="10">
    <location>
        <begin position="11"/>
        <end position="315"/>
    </location>
</feature>
<evidence type="ECO:0000256" key="6">
    <source>
        <dbReference type="ARBA" id="ARBA00022801"/>
    </source>
</evidence>
<dbReference type="EC" id="3.4.19.12" evidence="3 8"/>
<accession>A0A1B1DZM2</accession>
<reference evidence="12" key="1">
    <citation type="submission" date="2016-06" db="EMBL/GenBank/DDBJ databases">
        <title>First high quality genome sequence of Plasmodium coatneyi using continuous long reads from single molecule, real-time sequencing.</title>
        <authorList>
            <person name="Chien J.-T."/>
            <person name="Pakala S.B."/>
            <person name="Geraldo J.A."/>
            <person name="Lapp S.A."/>
            <person name="Barnwell J.W."/>
            <person name="Kissinger J.C."/>
            <person name="Galinski M.R."/>
            <person name="Humphrey J.C."/>
        </authorList>
    </citation>
    <scope>NUCLEOTIDE SEQUENCE [LARGE SCALE GENOMIC DNA]</scope>
    <source>
        <strain evidence="12">Hackeri</strain>
    </source>
</reference>
<feature type="region of interest" description="Disordered" evidence="9">
    <location>
        <begin position="71"/>
        <end position="101"/>
    </location>
</feature>
<dbReference type="InterPro" id="IPR038765">
    <property type="entry name" value="Papain-like_cys_pep_sf"/>
</dbReference>
<dbReference type="Pfam" id="PF01088">
    <property type="entry name" value="Peptidase_C12"/>
    <property type="match status" value="1"/>
</dbReference>
<feature type="compositionally biased region" description="Polar residues" evidence="9">
    <location>
        <begin position="84"/>
        <end position="101"/>
    </location>
</feature>
<name>A0A1B1DZM2_9APIC</name>
<proteinExistence type="inferred from homology"/>
<dbReference type="OrthoDB" id="1924260at2759"/>
<comment type="catalytic activity">
    <reaction evidence="1 8">
        <text>Thiol-dependent hydrolysis of ester, thioester, amide, peptide and isopeptide bonds formed by the C-terminal Gly of ubiquitin (a 76-residue protein attached to proteins as an intracellular targeting signal).</text>
        <dbReference type="EC" id="3.4.19.12"/>
    </reaction>
</comment>
<evidence type="ECO:0000313" key="12">
    <source>
        <dbReference type="Proteomes" id="UP000092716"/>
    </source>
</evidence>
<evidence type="ECO:0000256" key="2">
    <source>
        <dbReference type="ARBA" id="ARBA00009326"/>
    </source>
</evidence>
<dbReference type="KEGG" id="pcot:PCOAH_00024890"/>
<dbReference type="Gene3D" id="3.40.532.10">
    <property type="entry name" value="Peptidase C12, ubiquitin carboxyl-terminal hydrolase"/>
    <property type="match status" value="2"/>
</dbReference>
<dbReference type="PROSITE" id="PS52049">
    <property type="entry name" value="ULD"/>
    <property type="match status" value="1"/>
</dbReference>
<dbReference type="PANTHER" id="PTHR10589">
    <property type="entry name" value="UBIQUITIN CARBOXYL-TERMINAL HYDROLASE"/>
    <property type="match status" value="1"/>
</dbReference>
<dbReference type="GO" id="GO:0016579">
    <property type="term" value="P:protein deubiquitination"/>
    <property type="evidence" value="ECO:0007669"/>
    <property type="project" value="TreeGrafter"/>
</dbReference>
<feature type="active site" description="Nucleophile" evidence="8">
    <location>
        <position position="161"/>
    </location>
</feature>
<evidence type="ECO:0000313" key="11">
    <source>
        <dbReference type="EMBL" id="ANQ08085.1"/>
    </source>
</evidence>
<dbReference type="EMBL" id="CP016247">
    <property type="protein sequence ID" value="ANQ08085.1"/>
    <property type="molecule type" value="Genomic_DNA"/>
</dbReference>
<evidence type="ECO:0000256" key="9">
    <source>
        <dbReference type="SAM" id="MobiDB-lite"/>
    </source>
</evidence>
<dbReference type="GO" id="GO:0004843">
    <property type="term" value="F:cysteine-type deubiquitinase activity"/>
    <property type="evidence" value="ECO:0007669"/>
    <property type="project" value="UniProtKB-UniRule"/>
</dbReference>
<evidence type="ECO:0000256" key="4">
    <source>
        <dbReference type="ARBA" id="ARBA00022670"/>
    </source>
</evidence>
<keyword evidence="6 8" id="KW-0378">Hydrolase</keyword>
<sequence length="452" mass="51344">MQRSSNDSLTEWCLIESNPCIFNDMLSRMGAKDLSVEDVYDLDFFDDYISNRDVVTVENVLSMNEYQSEKEKNGWVNPMGEGTGESNPVGSTTGETSPQKGLYSSTVTTDVKYNKLLKNESNIFGIIFLFNIGKSYNRNKFVEHHIPEDLFFAKQVIPNACATQAILSIVLNKEVELNEEIKNIKSFSSNFDSSMKGLTLSNCNFLRNIHNSYKPPIYIEKENLHDEKGKSNDSFHFVSYIQFGGSVYMLDGLQEGPVLIGQTNGADEQRSWIDLAREHIKKEINDICNGTGGGNSMGEAAEGGDGRFNVLAVVKDKEHMINEFCNIHRIVKRRANLKLISLGKEEVDLNDDIDEANFNYPNIPTVEELPNDMSELLLISEKATGEINFLQSLLQEQMQLKLTWNKELTFKFFNFYPFVMSSLKLMAKHNILKEAYEKQKQKHQQQHSRGAA</sequence>
<organism evidence="11 12">
    <name type="scientific">Plasmodium coatneyi</name>
    <dbReference type="NCBI Taxonomy" id="208452"/>
    <lineage>
        <taxon>Eukaryota</taxon>
        <taxon>Sar</taxon>
        <taxon>Alveolata</taxon>
        <taxon>Apicomplexa</taxon>
        <taxon>Aconoidasida</taxon>
        <taxon>Haemosporida</taxon>
        <taxon>Plasmodiidae</taxon>
        <taxon>Plasmodium</taxon>
    </lineage>
</organism>
<gene>
    <name evidence="11" type="ORF">PCOAH_00024890</name>
</gene>
<dbReference type="RefSeq" id="XP_019914780.1">
    <property type="nucleotide sequence ID" value="XM_020059294.1"/>
</dbReference>
<feature type="site" description="Important for enzyme activity" evidence="8">
    <location>
        <position position="251"/>
    </location>
</feature>
<dbReference type="Proteomes" id="UP000092716">
    <property type="component" value="Chromosome 9"/>
</dbReference>
<dbReference type="InterPro" id="IPR001578">
    <property type="entry name" value="Peptidase_C12_UCH"/>
</dbReference>
<dbReference type="GeneID" id="30909217"/>
<evidence type="ECO:0000256" key="3">
    <source>
        <dbReference type="ARBA" id="ARBA00012759"/>
    </source>
</evidence>
<evidence type="ECO:0000256" key="5">
    <source>
        <dbReference type="ARBA" id="ARBA00022786"/>
    </source>
</evidence>
<evidence type="ECO:0000256" key="1">
    <source>
        <dbReference type="ARBA" id="ARBA00000707"/>
    </source>
</evidence>
<keyword evidence="5 8" id="KW-0833">Ubl conjugation pathway</keyword>
<dbReference type="InterPro" id="IPR036959">
    <property type="entry name" value="Peptidase_C12_UCH_sf"/>
</dbReference>
<keyword evidence="7 8" id="KW-0788">Thiol protease</keyword>
<keyword evidence="12" id="KW-1185">Reference proteome</keyword>
<dbReference type="VEuPathDB" id="PlasmoDB:PCOAH_00024890"/>
<feature type="active site" description="Proton donor" evidence="8">
    <location>
        <position position="236"/>
    </location>
</feature>
<evidence type="ECO:0000259" key="10">
    <source>
        <dbReference type="PROSITE" id="PS52048"/>
    </source>
</evidence>
<dbReference type="PROSITE" id="PS52048">
    <property type="entry name" value="UCH_DOMAIN"/>
    <property type="match status" value="1"/>
</dbReference>
<dbReference type="AlphaFoldDB" id="A0A1B1DZM2"/>
<dbReference type="SUPFAM" id="SSF54001">
    <property type="entry name" value="Cysteine proteinases"/>
    <property type="match status" value="1"/>
</dbReference>
<dbReference type="GO" id="GO:0005737">
    <property type="term" value="C:cytoplasm"/>
    <property type="evidence" value="ECO:0007669"/>
    <property type="project" value="TreeGrafter"/>
</dbReference>
<evidence type="ECO:0000256" key="8">
    <source>
        <dbReference type="PROSITE-ProRule" id="PRU01393"/>
    </source>
</evidence>
<dbReference type="GO" id="GO:0006511">
    <property type="term" value="P:ubiquitin-dependent protein catabolic process"/>
    <property type="evidence" value="ECO:0007669"/>
    <property type="project" value="UniProtKB-UniRule"/>
</dbReference>
<dbReference type="PANTHER" id="PTHR10589:SF16">
    <property type="entry name" value="UBIQUITIN CARBOXYL-TERMINAL HYDROLASE ISOZYME L5"/>
    <property type="match status" value="1"/>
</dbReference>
<evidence type="ECO:0000256" key="7">
    <source>
        <dbReference type="ARBA" id="ARBA00022807"/>
    </source>
</evidence>
<comment type="similarity">
    <text evidence="2 8">Belongs to the peptidase C12 family.</text>
</comment>
<feature type="site" description="Transition state stabilizer" evidence="8">
    <location>
        <position position="155"/>
    </location>
</feature>